<dbReference type="InterPro" id="IPR025374">
    <property type="entry name" value="DUF4364"/>
</dbReference>
<dbReference type="Proteomes" id="UP000655830">
    <property type="component" value="Unassembled WGS sequence"/>
</dbReference>
<dbReference type="EMBL" id="JACRSY010000003">
    <property type="protein sequence ID" value="MBC8578403.1"/>
    <property type="molecule type" value="Genomic_DNA"/>
</dbReference>
<organism evidence="1 2">
    <name type="scientific">Zhenhengia yiwuensis</name>
    <dbReference type="NCBI Taxonomy" id="2763666"/>
    <lineage>
        <taxon>Bacteria</taxon>
        <taxon>Bacillati</taxon>
        <taxon>Bacillota</taxon>
        <taxon>Clostridia</taxon>
        <taxon>Lachnospirales</taxon>
        <taxon>Lachnospiraceae</taxon>
        <taxon>Zhenhengia</taxon>
    </lineage>
</organism>
<keyword evidence="2" id="KW-1185">Reference proteome</keyword>
<accession>A0A926EHX5</accession>
<sequence length="174" mass="20018">MLNTNDDFTINKLTVLYLLSEVKMPLTLSQITQIVLERGYTDYFSMQQSLNELVASGLIIKSTENNASCFDISDKGLQTLEFFATRIPSSIRVELDTFIASNWRQLRTQRDVFAEYIPSKEHEYIVHCKVTEHDSVLIDLSINVASKKQAIELCENWKNNSDKIYSELLQIISK</sequence>
<dbReference type="InterPro" id="IPR036388">
    <property type="entry name" value="WH-like_DNA-bd_sf"/>
</dbReference>
<evidence type="ECO:0000313" key="1">
    <source>
        <dbReference type="EMBL" id="MBC8578403.1"/>
    </source>
</evidence>
<dbReference type="RefSeq" id="WP_177671530.1">
    <property type="nucleotide sequence ID" value="NZ_JACRSY010000003.1"/>
</dbReference>
<comment type="caution">
    <text evidence="1">The sequence shown here is derived from an EMBL/GenBank/DDBJ whole genome shotgun (WGS) entry which is preliminary data.</text>
</comment>
<gene>
    <name evidence="1" type="ORF">H8718_02505</name>
</gene>
<dbReference type="Gene3D" id="1.10.10.10">
    <property type="entry name" value="Winged helix-like DNA-binding domain superfamily/Winged helix DNA-binding domain"/>
    <property type="match status" value="1"/>
</dbReference>
<dbReference type="Pfam" id="PF14277">
    <property type="entry name" value="DUF4364"/>
    <property type="match status" value="1"/>
</dbReference>
<protein>
    <submittedName>
        <fullName evidence="1">DUF4364 family protein</fullName>
    </submittedName>
</protein>
<proteinExistence type="predicted"/>
<evidence type="ECO:0000313" key="2">
    <source>
        <dbReference type="Proteomes" id="UP000655830"/>
    </source>
</evidence>
<reference evidence="1" key="1">
    <citation type="submission" date="2020-08" db="EMBL/GenBank/DDBJ databases">
        <title>Genome public.</title>
        <authorList>
            <person name="Liu C."/>
            <person name="Sun Q."/>
        </authorList>
    </citation>
    <scope>NUCLEOTIDE SEQUENCE</scope>
    <source>
        <strain evidence="1">NSJ-12</strain>
    </source>
</reference>
<dbReference type="AlphaFoldDB" id="A0A926EHX5"/>
<name>A0A926EHX5_9FIRM</name>